<dbReference type="Gene3D" id="3.50.50.60">
    <property type="entry name" value="FAD/NAD(P)-binding domain"/>
    <property type="match status" value="2"/>
</dbReference>
<sequence>MTLRATVVGGGVAGLCTATELASRGVAVTLVDREKRPGPHACSWWAGGMLAPFCEGETAEEPVVRLGQAAAGWWEGQGVPVTRAGTLVVTLGRDRQELDRFARRTHGHCTLDRAGLAELEPDLDDRFDRALFFSEEAHLDPRRALGHLRDRLPALGVQFRTGKTDAHGPVFDCRGLAARDALPDLRGVKGEMLVLHAPDLRLGRPVRLLHPRWPFYVVPRGDGVYMLGATQIESGERVRPTVRSALELLSAAYALHPAFGEAEILEIGVDARPAFPDNLPRLRQQGEVIHVNGLFRHGFLMAPALARMAADLLCNNVRPELMNEDHG</sequence>
<dbReference type="OrthoDB" id="9790035at2"/>
<protein>
    <recommendedName>
        <fullName evidence="7">D-amino-acid oxidase</fullName>
        <ecNumber evidence="6">1.4.3.3</ecNumber>
    </recommendedName>
</protein>
<dbReference type="PANTHER" id="PTHR11530">
    <property type="entry name" value="D-AMINO ACID OXIDASE"/>
    <property type="match status" value="1"/>
</dbReference>
<evidence type="ECO:0000256" key="6">
    <source>
        <dbReference type="ARBA" id="ARBA00039101"/>
    </source>
</evidence>
<keyword evidence="5" id="KW-0560">Oxidoreductase</keyword>
<dbReference type="EMBL" id="VDFU01000011">
    <property type="protein sequence ID" value="TNC49429.1"/>
    <property type="molecule type" value="Genomic_DNA"/>
</dbReference>
<organism evidence="10 11">
    <name type="scientific">Rubellimicrobium rubrum</name>
    <dbReference type="NCBI Taxonomy" id="2585369"/>
    <lineage>
        <taxon>Bacteria</taxon>
        <taxon>Pseudomonadati</taxon>
        <taxon>Pseudomonadota</taxon>
        <taxon>Alphaproteobacteria</taxon>
        <taxon>Rhodobacterales</taxon>
        <taxon>Roseobacteraceae</taxon>
        <taxon>Rubellimicrobium</taxon>
    </lineage>
</organism>
<reference evidence="10 11" key="1">
    <citation type="submission" date="2019-06" db="EMBL/GenBank/DDBJ databases">
        <title>YIM 131921 draft genome.</title>
        <authorList>
            <person name="Jiang L."/>
        </authorList>
    </citation>
    <scope>NUCLEOTIDE SEQUENCE [LARGE SCALE GENOMIC DNA]</scope>
    <source>
        <strain evidence="10 11">YIM 131921</strain>
    </source>
</reference>
<comment type="cofactor">
    <cofactor evidence="1">
        <name>FAD</name>
        <dbReference type="ChEBI" id="CHEBI:57692"/>
    </cofactor>
</comment>
<evidence type="ECO:0000256" key="8">
    <source>
        <dbReference type="ARBA" id="ARBA00049547"/>
    </source>
</evidence>
<evidence type="ECO:0000259" key="9">
    <source>
        <dbReference type="Pfam" id="PF01266"/>
    </source>
</evidence>
<dbReference type="SUPFAM" id="SSF51971">
    <property type="entry name" value="Nucleotide-binding domain"/>
    <property type="match status" value="1"/>
</dbReference>
<dbReference type="GO" id="GO:0003884">
    <property type="term" value="F:D-amino-acid oxidase activity"/>
    <property type="evidence" value="ECO:0007669"/>
    <property type="project" value="UniProtKB-EC"/>
</dbReference>
<feature type="domain" description="FAD dependent oxidoreductase" evidence="9">
    <location>
        <begin position="6"/>
        <end position="312"/>
    </location>
</feature>
<dbReference type="Pfam" id="PF01266">
    <property type="entry name" value="DAO"/>
    <property type="match status" value="1"/>
</dbReference>
<accession>A0A5C4MUZ5</accession>
<dbReference type="RefSeq" id="WP_139076821.1">
    <property type="nucleotide sequence ID" value="NZ_VDFU01000011.1"/>
</dbReference>
<dbReference type="AlphaFoldDB" id="A0A5C4MUZ5"/>
<evidence type="ECO:0000256" key="4">
    <source>
        <dbReference type="ARBA" id="ARBA00022827"/>
    </source>
</evidence>
<keyword evidence="3" id="KW-0285">Flavoprotein</keyword>
<evidence type="ECO:0000256" key="1">
    <source>
        <dbReference type="ARBA" id="ARBA00001974"/>
    </source>
</evidence>
<dbReference type="GO" id="GO:0071949">
    <property type="term" value="F:FAD binding"/>
    <property type="evidence" value="ECO:0007669"/>
    <property type="project" value="InterPro"/>
</dbReference>
<dbReference type="GO" id="GO:0046416">
    <property type="term" value="P:D-amino acid metabolic process"/>
    <property type="evidence" value="ECO:0007669"/>
    <property type="project" value="InterPro"/>
</dbReference>
<evidence type="ECO:0000313" key="11">
    <source>
        <dbReference type="Proteomes" id="UP000305887"/>
    </source>
</evidence>
<comment type="catalytic activity">
    <reaction evidence="8">
        <text>a D-alpha-amino acid + O2 + H2O = a 2-oxocarboxylate + H2O2 + NH4(+)</text>
        <dbReference type="Rhea" id="RHEA:21816"/>
        <dbReference type="ChEBI" id="CHEBI:15377"/>
        <dbReference type="ChEBI" id="CHEBI:15379"/>
        <dbReference type="ChEBI" id="CHEBI:16240"/>
        <dbReference type="ChEBI" id="CHEBI:28938"/>
        <dbReference type="ChEBI" id="CHEBI:35179"/>
        <dbReference type="ChEBI" id="CHEBI:59871"/>
        <dbReference type="EC" id="1.4.3.3"/>
    </reaction>
    <physiologicalReaction direction="left-to-right" evidence="8">
        <dbReference type="Rhea" id="RHEA:21817"/>
    </physiologicalReaction>
</comment>
<dbReference type="EC" id="1.4.3.3" evidence="6"/>
<evidence type="ECO:0000313" key="10">
    <source>
        <dbReference type="EMBL" id="TNC49429.1"/>
    </source>
</evidence>
<evidence type="ECO:0000256" key="5">
    <source>
        <dbReference type="ARBA" id="ARBA00023002"/>
    </source>
</evidence>
<evidence type="ECO:0000256" key="2">
    <source>
        <dbReference type="ARBA" id="ARBA00006730"/>
    </source>
</evidence>
<evidence type="ECO:0000256" key="3">
    <source>
        <dbReference type="ARBA" id="ARBA00022630"/>
    </source>
</evidence>
<evidence type="ECO:0000256" key="7">
    <source>
        <dbReference type="ARBA" id="ARBA00039751"/>
    </source>
</evidence>
<keyword evidence="4" id="KW-0274">FAD</keyword>
<comment type="caution">
    <text evidence="10">The sequence shown here is derived from an EMBL/GenBank/DDBJ whole genome shotgun (WGS) entry which is preliminary data.</text>
</comment>
<gene>
    <name evidence="10" type="ORF">FHG66_11065</name>
</gene>
<dbReference type="SUPFAM" id="SSF54373">
    <property type="entry name" value="FAD-linked reductases, C-terminal domain"/>
    <property type="match status" value="1"/>
</dbReference>
<dbReference type="InterPro" id="IPR006076">
    <property type="entry name" value="FAD-dep_OxRdtase"/>
</dbReference>
<dbReference type="Proteomes" id="UP000305887">
    <property type="component" value="Unassembled WGS sequence"/>
</dbReference>
<comment type="similarity">
    <text evidence="2">Belongs to the DAMOX/DASOX family.</text>
</comment>
<dbReference type="InterPro" id="IPR023209">
    <property type="entry name" value="DAO"/>
</dbReference>
<proteinExistence type="inferred from homology"/>
<name>A0A5C4MUZ5_9RHOB</name>
<keyword evidence="11" id="KW-1185">Reference proteome</keyword>
<dbReference type="Gene3D" id="3.30.9.10">
    <property type="entry name" value="D-Amino Acid Oxidase, subunit A, domain 2"/>
    <property type="match status" value="2"/>
</dbReference>
<dbReference type="InterPro" id="IPR036188">
    <property type="entry name" value="FAD/NAD-bd_sf"/>
</dbReference>
<dbReference type="PANTHER" id="PTHR11530:SF11">
    <property type="entry name" value="D-ASPARTATE OXIDASE"/>
    <property type="match status" value="1"/>
</dbReference>